<feature type="transmembrane region" description="Helical" evidence="7">
    <location>
        <begin position="181"/>
        <end position="200"/>
    </location>
</feature>
<feature type="transmembrane region" description="Helical" evidence="7">
    <location>
        <begin position="316"/>
        <end position="335"/>
    </location>
</feature>
<feature type="transmembrane region" description="Helical" evidence="7">
    <location>
        <begin position="57"/>
        <end position="77"/>
    </location>
</feature>
<dbReference type="SUPFAM" id="SSF103473">
    <property type="entry name" value="MFS general substrate transporter"/>
    <property type="match status" value="1"/>
</dbReference>
<evidence type="ECO:0000256" key="3">
    <source>
        <dbReference type="ARBA" id="ARBA00022475"/>
    </source>
</evidence>
<protein>
    <submittedName>
        <fullName evidence="9">Permease of the major facilitator superfamily</fullName>
    </submittedName>
</protein>
<dbReference type="EMBL" id="AFVZ01000001">
    <property type="protein sequence ID" value="EHN59332.1"/>
    <property type="molecule type" value="Genomic_DNA"/>
</dbReference>
<dbReference type="InterPro" id="IPR036259">
    <property type="entry name" value="MFS_trans_sf"/>
</dbReference>
<keyword evidence="4 7" id="KW-0812">Transmembrane</keyword>
<feature type="transmembrane region" description="Helical" evidence="7">
    <location>
        <begin position="116"/>
        <end position="136"/>
    </location>
</feature>
<feature type="domain" description="Major facilitator superfamily (MFS) profile" evidence="8">
    <location>
        <begin position="1"/>
        <end position="365"/>
    </location>
</feature>
<gene>
    <name evidence="9" type="ORF">OKIT_1249</name>
</gene>
<evidence type="ECO:0000313" key="9">
    <source>
        <dbReference type="EMBL" id="EHN59332.1"/>
    </source>
</evidence>
<dbReference type="Proteomes" id="UP000004959">
    <property type="component" value="Chromosome"/>
</dbReference>
<dbReference type="InterPro" id="IPR011701">
    <property type="entry name" value="MFS"/>
</dbReference>
<dbReference type="PROSITE" id="PS50850">
    <property type="entry name" value="MFS"/>
    <property type="match status" value="1"/>
</dbReference>
<dbReference type="HOGENOM" id="CLU_001265_60_4_9"/>
<accession>G9WFP0</accession>
<evidence type="ECO:0000256" key="2">
    <source>
        <dbReference type="ARBA" id="ARBA00022448"/>
    </source>
</evidence>
<sequence>MGIVLIMPITTLFIHRTLGKSLLIAGFVLMAFSLAQMAGNLLGGFLFDRWQPKQSMYLGGAITVVSLALITIFPIWLTYSLLVATYGFGLGILNASVNGYLAFLKKDDPQIFNNNYWLASLGSGLASFLSGILFGINVRLVFGFSTILFILTLILVRLSIHPVEKNTKLNNSKAQKTHSFPHLWPVVLVCLSFVIAWMGYEQWDTNISTFMISQGISVQAYSVLFTINAIVLLIIQPITKIVFRDTFRADKWRIISGIVMFSFSYLVIIDASNYWQFVVGIVILTFGEILAFPAIPSMLNRFATDENRGRIQSFGSLAGSLGRAIGPAIGGFLVTSFSYPSLFVTVFLLHILIAIVLLSLKRHKKAPV</sequence>
<feature type="transmembrane region" description="Helical" evidence="7">
    <location>
        <begin position="142"/>
        <end position="160"/>
    </location>
</feature>
<dbReference type="InterPro" id="IPR050171">
    <property type="entry name" value="MFS_Transporters"/>
</dbReference>
<evidence type="ECO:0000256" key="4">
    <source>
        <dbReference type="ARBA" id="ARBA00022692"/>
    </source>
</evidence>
<feature type="transmembrane region" description="Helical" evidence="7">
    <location>
        <begin position="22"/>
        <end position="45"/>
    </location>
</feature>
<keyword evidence="10" id="KW-1185">Reference proteome</keyword>
<evidence type="ECO:0000256" key="1">
    <source>
        <dbReference type="ARBA" id="ARBA00004651"/>
    </source>
</evidence>
<evidence type="ECO:0000259" key="8">
    <source>
        <dbReference type="PROSITE" id="PS50850"/>
    </source>
</evidence>
<dbReference type="eggNOG" id="COG2814">
    <property type="taxonomic scope" value="Bacteria"/>
</dbReference>
<evidence type="ECO:0000256" key="5">
    <source>
        <dbReference type="ARBA" id="ARBA00022989"/>
    </source>
</evidence>
<proteinExistence type="predicted"/>
<feature type="transmembrane region" description="Helical" evidence="7">
    <location>
        <begin position="220"/>
        <end position="239"/>
    </location>
</feature>
<evidence type="ECO:0000313" key="10">
    <source>
        <dbReference type="Proteomes" id="UP000004959"/>
    </source>
</evidence>
<dbReference type="GO" id="GO:0005886">
    <property type="term" value="C:plasma membrane"/>
    <property type="evidence" value="ECO:0007669"/>
    <property type="project" value="UniProtKB-SubCell"/>
</dbReference>
<dbReference type="AlphaFoldDB" id="G9WFP0"/>
<dbReference type="Gene3D" id="1.20.1250.20">
    <property type="entry name" value="MFS general substrate transporter like domains"/>
    <property type="match status" value="2"/>
</dbReference>
<organism evidence="9 10">
    <name type="scientific">Oenococcus kitaharae DSM 17330</name>
    <dbReference type="NCBI Taxonomy" id="1045004"/>
    <lineage>
        <taxon>Bacteria</taxon>
        <taxon>Bacillati</taxon>
        <taxon>Bacillota</taxon>
        <taxon>Bacilli</taxon>
        <taxon>Lactobacillales</taxon>
        <taxon>Lactobacillaceae</taxon>
        <taxon>Oenococcus</taxon>
    </lineage>
</organism>
<keyword evidence="2" id="KW-0813">Transport</keyword>
<evidence type="ECO:0000256" key="6">
    <source>
        <dbReference type="ARBA" id="ARBA00023136"/>
    </source>
</evidence>
<keyword evidence="3" id="KW-1003">Cell membrane</keyword>
<name>G9WFP0_9LACO</name>
<dbReference type="Pfam" id="PF07690">
    <property type="entry name" value="MFS_1"/>
    <property type="match status" value="1"/>
</dbReference>
<reference evidence="9 10" key="1">
    <citation type="journal article" date="2012" name="PLoS ONE">
        <title>Functional divergence in the genus oenococcus as predicted by genome sequencing of the newly-described species, Oenococcus kitaharae.</title>
        <authorList>
            <person name="Borneman A.R."/>
            <person name="McCarthy J.M."/>
            <person name="Chambers P.J."/>
            <person name="Bartowsky E.J."/>
        </authorList>
    </citation>
    <scope>NUCLEOTIDE SEQUENCE [LARGE SCALE GENOMIC DNA]</scope>
    <source>
        <strain evidence="10">DSM17330</strain>
    </source>
</reference>
<dbReference type="PATRIC" id="fig|1045004.4.peg.1232"/>
<evidence type="ECO:0000256" key="7">
    <source>
        <dbReference type="SAM" id="Phobius"/>
    </source>
</evidence>
<keyword evidence="6 7" id="KW-0472">Membrane</keyword>
<dbReference type="PANTHER" id="PTHR23517">
    <property type="entry name" value="RESISTANCE PROTEIN MDTM, PUTATIVE-RELATED-RELATED"/>
    <property type="match status" value="1"/>
</dbReference>
<dbReference type="InterPro" id="IPR020846">
    <property type="entry name" value="MFS_dom"/>
</dbReference>
<comment type="subcellular location">
    <subcellularLocation>
        <location evidence="1">Cell membrane</location>
        <topology evidence="1">Multi-pass membrane protein</topology>
    </subcellularLocation>
</comment>
<feature type="transmembrane region" description="Helical" evidence="7">
    <location>
        <begin position="274"/>
        <end position="295"/>
    </location>
</feature>
<dbReference type="PANTHER" id="PTHR23517:SF10">
    <property type="entry name" value="MAJOR FACILITATOR SUPERFAMILY (MFS) PROFILE DOMAIN-CONTAINING PROTEIN"/>
    <property type="match status" value="1"/>
</dbReference>
<comment type="caution">
    <text evidence="9">The sequence shown here is derived from an EMBL/GenBank/DDBJ whole genome shotgun (WGS) entry which is preliminary data.</text>
</comment>
<dbReference type="STRING" id="336988.NT96_07090"/>
<feature type="transmembrane region" description="Helical" evidence="7">
    <location>
        <begin position="83"/>
        <end position="104"/>
    </location>
</feature>
<feature type="transmembrane region" description="Helical" evidence="7">
    <location>
        <begin position="341"/>
        <end position="360"/>
    </location>
</feature>
<keyword evidence="5 7" id="KW-1133">Transmembrane helix</keyword>
<feature type="transmembrane region" description="Helical" evidence="7">
    <location>
        <begin position="251"/>
        <end position="268"/>
    </location>
</feature>
<dbReference type="GO" id="GO:0022857">
    <property type="term" value="F:transmembrane transporter activity"/>
    <property type="evidence" value="ECO:0007669"/>
    <property type="project" value="InterPro"/>
</dbReference>